<dbReference type="Proteomes" id="UP001187192">
    <property type="component" value="Unassembled WGS sequence"/>
</dbReference>
<evidence type="ECO:0000313" key="7">
    <source>
        <dbReference type="EMBL" id="GMN27935.1"/>
    </source>
</evidence>
<name>A0AA87Z902_FICCA</name>
<evidence type="ECO:0000256" key="3">
    <source>
        <dbReference type="ARBA" id="ARBA00023242"/>
    </source>
</evidence>
<feature type="region of interest" description="Disordered" evidence="4">
    <location>
        <begin position="178"/>
        <end position="201"/>
    </location>
</feature>
<evidence type="ECO:0008006" key="9">
    <source>
        <dbReference type="Google" id="ProtNLM"/>
    </source>
</evidence>
<evidence type="ECO:0000259" key="6">
    <source>
        <dbReference type="PROSITE" id="PS51294"/>
    </source>
</evidence>
<dbReference type="InterPro" id="IPR009057">
    <property type="entry name" value="Homeodomain-like_sf"/>
</dbReference>
<dbReference type="SMART" id="SM00717">
    <property type="entry name" value="SANT"/>
    <property type="match status" value="1"/>
</dbReference>
<sequence>MGRTPCCSGEGLKKGAWAEDEDKKLVDYIAEHGEGGCRSLPQKASNNVVCEDARNCISLLRCGKSCRLRWANYLKPGIKREEWSTIAKQLLGRTDNEIKNHWNTRLKRLAAERHIKRNEAKNSLEVTENCGTNAEEDNSTSKLQELKISGKSKGSISTSSKLLNEVAVKLRTSGSLPSLMSQQVGTSKMPEGSSLPSASSARSLNKMAATLSSSSPKSHSLDIIKAMFSKSLEGGISSTSCGGINILNSENIEIGNSNTGQSENSVQVSRQTTLSASARLLNRMSTKLALTCHRPHLLVSDSRTISSYFQDQDRTRTESLVSEPGLLMRHSLQQILSHFDGTTSGTCGGDQSYNCHQYLAIEGDRDLPFLMEIDDHDHGHDDQKERDHDQNVVSEYNKLESFLNGNDSDKVSMTTASTSPVEANIACELEAANIWNDSFLIDQLFDAVII</sequence>
<feature type="domain" description="Myb-like" evidence="5">
    <location>
        <begin position="9"/>
        <end position="106"/>
    </location>
</feature>
<dbReference type="GO" id="GO:0003677">
    <property type="term" value="F:DNA binding"/>
    <property type="evidence" value="ECO:0007669"/>
    <property type="project" value="UniProtKB-KW"/>
</dbReference>
<evidence type="ECO:0000256" key="2">
    <source>
        <dbReference type="ARBA" id="ARBA00023125"/>
    </source>
</evidence>
<evidence type="ECO:0000256" key="4">
    <source>
        <dbReference type="SAM" id="MobiDB-lite"/>
    </source>
</evidence>
<dbReference type="GO" id="GO:0005634">
    <property type="term" value="C:nucleus"/>
    <property type="evidence" value="ECO:0007669"/>
    <property type="project" value="UniProtKB-SubCell"/>
</dbReference>
<comment type="subcellular location">
    <subcellularLocation>
        <location evidence="1">Nucleus</location>
    </subcellularLocation>
</comment>
<keyword evidence="3" id="KW-0539">Nucleus</keyword>
<proteinExistence type="predicted"/>
<dbReference type="CDD" id="cd00167">
    <property type="entry name" value="SANT"/>
    <property type="match status" value="1"/>
</dbReference>
<dbReference type="InterPro" id="IPR017930">
    <property type="entry name" value="Myb_dom"/>
</dbReference>
<keyword evidence="8" id="KW-1185">Reference proteome</keyword>
<comment type="caution">
    <text evidence="7">The sequence shown here is derived from an EMBL/GenBank/DDBJ whole genome shotgun (WGS) entry which is preliminary data.</text>
</comment>
<dbReference type="AlphaFoldDB" id="A0AA87Z902"/>
<evidence type="ECO:0000259" key="5">
    <source>
        <dbReference type="PROSITE" id="PS50090"/>
    </source>
</evidence>
<accession>A0AA87Z902</accession>
<dbReference type="Pfam" id="PF00249">
    <property type="entry name" value="Myb_DNA-binding"/>
    <property type="match status" value="2"/>
</dbReference>
<dbReference type="InterPro" id="IPR001005">
    <property type="entry name" value="SANT/Myb"/>
</dbReference>
<feature type="domain" description="HTH myb-type" evidence="6">
    <location>
        <begin position="9"/>
        <end position="78"/>
    </location>
</feature>
<feature type="domain" description="HTH myb-type" evidence="6">
    <location>
        <begin position="83"/>
        <end position="110"/>
    </location>
</feature>
<dbReference type="EMBL" id="BTGU01001700">
    <property type="protein sequence ID" value="GMN27935.1"/>
    <property type="molecule type" value="Genomic_DNA"/>
</dbReference>
<reference evidence="7" key="1">
    <citation type="submission" date="2023-07" db="EMBL/GenBank/DDBJ databases">
        <title>draft genome sequence of fig (Ficus carica).</title>
        <authorList>
            <person name="Takahashi T."/>
            <person name="Nishimura K."/>
        </authorList>
    </citation>
    <scope>NUCLEOTIDE SEQUENCE</scope>
</reference>
<dbReference type="PROSITE" id="PS51294">
    <property type="entry name" value="HTH_MYB"/>
    <property type="match status" value="2"/>
</dbReference>
<dbReference type="InterPro" id="IPR015495">
    <property type="entry name" value="Myb_TF_plants"/>
</dbReference>
<gene>
    <name evidence="7" type="ORF">TIFTF001_041103</name>
</gene>
<organism evidence="7 8">
    <name type="scientific">Ficus carica</name>
    <name type="common">Common fig</name>
    <dbReference type="NCBI Taxonomy" id="3494"/>
    <lineage>
        <taxon>Eukaryota</taxon>
        <taxon>Viridiplantae</taxon>
        <taxon>Streptophyta</taxon>
        <taxon>Embryophyta</taxon>
        <taxon>Tracheophyta</taxon>
        <taxon>Spermatophyta</taxon>
        <taxon>Magnoliopsida</taxon>
        <taxon>eudicotyledons</taxon>
        <taxon>Gunneridae</taxon>
        <taxon>Pentapetalae</taxon>
        <taxon>rosids</taxon>
        <taxon>fabids</taxon>
        <taxon>Rosales</taxon>
        <taxon>Moraceae</taxon>
        <taxon>Ficeae</taxon>
        <taxon>Ficus</taxon>
    </lineage>
</organism>
<dbReference type="SUPFAM" id="SSF46689">
    <property type="entry name" value="Homeodomain-like"/>
    <property type="match status" value="1"/>
</dbReference>
<protein>
    <recommendedName>
        <fullName evidence="9">MYB transcription factor</fullName>
    </recommendedName>
</protein>
<dbReference type="PROSITE" id="PS50090">
    <property type="entry name" value="MYB_LIKE"/>
    <property type="match status" value="1"/>
</dbReference>
<evidence type="ECO:0000313" key="8">
    <source>
        <dbReference type="Proteomes" id="UP001187192"/>
    </source>
</evidence>
<keyword evidence="2" id="KW-0238">DNA-binding</keyword>
<dbReference type="PANTHER" id="PTHR47999:SF127">
    <property type="entry name" value="TRANSCRIPTION FACTOR MYB8-RELATED"/>
    <property type="match status" value="1"/>
</dbReference>
<evidence type="ECO:0000256" key="1">
    <source>
        <dbReference type="ARBA" id="ARBA00004123"/>
    </source>
</evidence>
<dbReference type="PANTHER" id="PTHR47999">
    <property type="entry name" value="TRANSCRIPTION FACTOR MYB8-RELATED-RELATED"/>
    <property type="match status" value="1"/>
</dbReference>
<dbReference type="Gene3D" id="1.10.10.60">
    <property type="entry name" value="Homeodomain-like"/>
    <property type="match status" value="2"/>
</dbReference>